<dbReference type="EMBL" id="CAMKVN010012783">
    <property type="protein sequence ID" value="CAI2195656.1"/>
    <property type="molecule type" value="Genomic_DNA"/>
</dbReference>
<dbReference type="AlphaFoldDB" id="A0A9W4T871"/>
<sequence>MLIMPKVSSKKQFNQIINKQDELLKKNENLANEYDVSEGM</sequence>
<protein>
    <submittedName>
        <fullName evidence="1">199_t:CDS:1</fullName>
    </submittedName>
</protein>
<organism evidence="1 2">
    <name type="scientific">Funneliformis geosporum</name>
    <dbReference type="NCBI Taxonomy" id="1117311"/>
    <lineage>
        <taxon>Eukaryota</taxon>
        <taxon>Fungi</taxon>
        <taxon>Fungi incertae sedis</taxon>
        <taxon>Mucoromycota</taxon>
        <taxon>Glomeromycotina</taxon>
        <taxon>Glomeromycetes</taxon>
        <taxon>Glomerales</taxon>
        <taxon>Glomeraceae</taxon>
        <taxon>Funneliformis</taxon>
    </lineage>
</organism>
<keyword evidence="2" id="KW-1185">Reference proteome</keyword>
<feature type="non-terminal residue" evidence="1">
    <location>
        <position position="40"/>
    </location>
</feature>
<accession>A0A9W4T871</accession>
<comment type="caution">
    <text evidence="1">The sequence shown here is derived from an EMBL/GenBank/DDBJ whole genome shotgun (WGS) entry which is preliminary data.</text>
</comment>
<reference evidence="1" key="1">
    <citation type="submission" date="2022-08" db="EMBL/GenBank/DDBJ databases">
        <authorList>
            <person name="Kallberg Y."/>
            <person name="Tangrot J."/>
            <person name="Rosling A."/>
        </authorList>
    </citation>
    <scope>NUCLEOTIDE SEQUENCE</scope>
    <source>
        <strain evidence="1">Wild A</strain>
    </source>
</reference>
<name>A0A9W4T871_9GLOM</name>
<gene>
    <name evidence="1" type="ORF">FWILDA_LOCUS17187</name>
</gene>
<evidence type="ECO:0000313" key="1">
    <source>
        <dbReference type="EMBL" id="CAI2195656.1"/>
    </source>
</evidence>
<proteinExistence type="predicted"/>
<evidence type="ECO:0000313" key="2">
    <source>
        <dbReference type="Proteomes" id="UP001153678"/>
    </source>
</evidence>
<dbReference type="Proteomes" id="UP001153678">
    <property type="component" value="Unassembled WGS sequence"/>
</dbReference>